<feature type="compositionally biased region" description="Polar residues" evidence="1">
    <location>
        <begin position="425"/>
        <end position="436"/>
    </location>
</feature>
<feature type="compositionally biased region" description="Basic residues" evidence="1">
    <location>
        <begin position="1"/>
        <end position="24"/>
    </location>
</feature>
<feature type="compositionally biased region" description="Basic and acidic residues" evidence="1">
    <location>
        <begin position="367"/>
        <end position="378"/>
    </location>
</feature>
<keyword evidence="3" id="KW-1185">Reference proteome</keyword>
<dbReference type="EMBL" id="CAJVOS010000024">
    <property type="protein sequence ID" value="CAG8104294.1"/>
    <property type="molecule type" value="Genomic_DNA"/>
</dbReference>
<reference evidence="2" key="1">
    <citation type="submission" date="2021-07" db="EMBL/GenBank/DDBJ databases">
        <authorList>
            <person name="Branca A.L. A."/>
        </authorList>
    </citation>
    <scope>NUCLEOTIDE SEQUENCE</scope>
</reference>
<feature type="compositionally biased region" description="Polar residues" evidence="1">
    <location>
        <begin position="29"/>
        <end position="38"/>
    </location>
</feature>
<dbReference type="Gene3D" id="1.10.287.1490">
    <property type="match status" value="1"/>
</dbReference>
<feature type="compositionally biased region" description="Low complexity" evidence="1">
    <location>
        <begin position="194"/>
        <end position="204"/>
    </location>
</feature>
<feature type="compositionally biased region" description="Polar residues" evidence="1">
    <location>
        <begin position="156"/>
        <end position="165"/>
    </location>
</feature>
<dbReference type="Proteomes" id="UP001153618">
    <property type="component" value="Unassembled WGS sequence"/>
</dbReference>
<dbReference type="OrthoDB" id="6365728at2759"/>
<dbReference type="InterPro" id="IPR038799">
    <property type="entry name" value="LEKR1"/>
</dbReference>
<proteinExistence type="predicted"/>
<feature type="region of interest" description="Disordered" evidence="1">
    <location>
        <begin position="467"/>
        <end position="505"/>
    </location>
</feature>
<feature type="compositionally biased region" description="Low complexity" evidence="1">
    <location>
        <begin position="233"/>
        <end position="251"/>
    </location>
</feature>
<feature type="compositionally biased region" description="Basic and acidic residues" evidence="1">
    <location>
        <begin position="873"/>
        <end position="885"/>
    </location>
</feature>
<evidence type="ECO:0000313" key="2">
    <source>
        <dbReference type="EMBL" id="CAG8104294.1"/>
    </source>
</evidence>
<gene>
    <name evidence="2" type="ORF">POLS_LOCUS4766</name>
</gene>
<sequence length="1398" mass="151890">MAAGKKTKAKDKGKAANKQKVKKGKTPENADQTTTSDTPAPGSPELLAQDSEGKDQPSVDSASGDLPTPLPVSAYEVTDDTTAPQEISGAADSQEAPGSDKPASPLPVSAYEVFDDDAAPQDTSAPAADPASSEVEKPASPLPVSAYEVFDDDTAPQDTSATAESQEAPAVDKPASPLPESAHEVIDENNTPEDSPAAAPDPSSTLAEELEPPVPVSNDVPGDLAEPQGALDTAAEQPPTTTEEFPEVVTEPVEEPPHLEEPAPELSQVEETEPQVSVEEPSPTAPQVEETGHKEPTDEASLAQPQVEETEPKDPAEEPSLVQPHLEETEPKELAEEPSLAQPQVEETETKEPVDEASIIHPPTNDSEAKELSDDQPHLHQNTSQGDQPEPIQDTTVAPSTPADPFSPVAACVPLPSPSLEEAQYMTSASPDNQAYQHPASQYSPYASPVPYSAPYPYGSQNPYASSVPYAGSPYGSPNPYSVPLPESPVPHGSGSPYAGSPVPYTSPNSYNPAAAYAGSPVPYSLPGPYNPTPSYAGSPVPYSLPAPYASSPYASPVPYTSSPVPKVSSPLARSHYPQMSPTMSPTATPPPQMPSMSPMAPPPPPSTAPSVPTAVNSPVMSSAGMMPPYGSYSPRYSPEAHQMHRSYSIADPAYAASYQALQNLGLNGQIPENGLASPPDADSEHIELLHRIQSAIPDINRLLHGFRNTHSKLSNREAEMKQIGSQHEQALMHKEFYIEALQTQMKKTASESAADAAQLKNTVNELRLELGNLQEKQKDLEDGIAVHQKSNEELTQSKSELEGQINELNDSIKAAQEAHEKELETQKEEQEKALNAQKQELTELFEEIKAEDEKIATENLQAREKELLDEHEANKGEWEKEKSEMQAAFETQRAELETSKEELASKITALEAELEAKIAELNSAREEVAAKLAELEEARKELEEAGKKHGEELGLAKDGHASELDALRKSHDETIAAAARALDDKIATLEATLNDKEERWSAERGDLEKQLSEKDVELSSAEREKERLEGDGIVKEQHLQRAVDGMKLTIDNLGSDCDRLRKTLLSLGEATDLRNTKGDQFFMDSFTELSRLIHDLSKEHFGYLPIDPPKDILSKIPSELPPFLDNTPASRELRCVYIQHVVSKTITYRVFQPFLFTLGRRYDKADTFFQMLSMDIRKKSVRREAFWRQQTLKAAYTTSDAKQSINVAAAVIVDEIIDHIKHFADPKHLDSLLTSVRKIVKLAAETWRHARVERELVLATFPAPDADTVSNEGWLEYPANKEQKSGSGEPTRHVVLRTFPRIIREAAHEDFVTGEERANTCIYAPGVVLYSDSPVIMDRLQEFAKKSPGGLDSPTSPTKPSNRPIEKLAPLNVSSPRVVTVRSAPTSPGPKAPITRA</sequence>
<feature type="region of interest" description="Disordered" evidence="1">
    <location>
        <begin position="1"/>
        <end position="447"/>
    </location>
</feature>
<evidence type="ECO:0000256" key="1">
    <source>
        <dbReference type="SAM" id="MobiDB-lite"/>
    </source>
</evidence>
<feature type="compositionally biased region" description="Low complexity" evidence="1">
    <location>
        <begin position="560"/>
        <end position="587"/>
    </location>
</feature>
<comment type="caution">
    <text evidence="2">The sequence shown here is derived from an EMBL/GenBank/DDBJ whole genome shotgun (WGS) entry which is preliminary data.</text>
</comment>
<feature type="region of interest" description="Disordered" evidence="1">
    <location>
        <begin position="560"/>
        <end position="613"/>
    </location>
</feature>
<feature type="region of interest" description="Disordered" evidence="1">
    <location>
        <begin position="1346"/>
        <end position="1398"/>
    </location>
</feature>
<dbReference type="PANTHER" id="PTHR34251:SF1">
    <property type="entry name" value="LEUCINE, GLUTAMATE AND LYSINE RICH 1"/>
    <property type="match status" value="1"/>
</dbReference>
<organism evidence="2 3">
    <name type="scientific">Penicillium olsonii</name>
    <dbReference type="NCBI Taxonomy" id="99116"/>
    <lineage>
        <taxon>Eukaryota</taxon>
        <taxon>Fungi</taxon>
        <taxon>Dikarya</taxon>
        <taxon>Ascomycota</taxon>
        <taxon>Pezizomycotina</taxon>
        <taxon>Eurotiomycetes</taxon>
        <taxon>Eurotiomycetidae</taxon>
        <taxon>Eurotiales</taxon>
        <taxon>Aspergillaceae</taxon>
        <taxon>Penicillium</taxon>
    </lineage>
</organism>
<accession>A0A9W4HRV7</accession>
<feature type="compositionally biased region" description="Polar residues" evidence="1">
    <location>
        <begin position="379"/>
        <end position="399"/>
    </location>
</feature>
<name>A0A9W4HRV7_PENOL</name>
<protein>
    <recommendedName>
        <fullName evidence="4">RNA polymerase Rpb1 C-terminal repeat domain-containing protein</fullName>
    </recommendedName>
</protein>
<feature type="region of interest" description="Disordered" evidence="1">
    <location>
        <begin position="873"/>
        <end position="900"/>
    </location>
</feature>
<feature type="compositionally biased region" description="Low complexity" evidence="1">
    <location>
        <begin position="120"/>
        <end position="133"/>
    </location>
</feature>
<feature type="compositionally biased region" description="Basic and acidic residues" evidence="1">
    <location>
        <begin position="325"/>
        <end position="335"/>
    </location>
</feature>
<dbReference type="PANTHER" id="PTHR34251">
    <property type="entry name" value="LEUCINE-, GLUTAMATE- AND LYSINE-RICH PROTEIN 1"/>
    <property type="match status" value="1"/>
</dbReference>
<feature type="compositionally biased region" description="Pro residues" evidence="1">
    <location>
        <begin position="588"/>
        <end position="608"/>
    </location>
</feature>
<feature type="region of interest" description="Disordered" evidence="1">
    <location>
        <begin position="998"/>
        <end position="1025"/>
    </location>
</feature>
<evidence type="ECO:0008006" key="4">
    <source>
        <dbReference type="Google" id="ProtNLM"/>
    </source>
</evidence>
<evidence type="ECO:0000313" key="3">
    <source>
        <dbReference type="Proteomes" id="UP001153618"/>
    </source>
</evidence>